<feature type="domain" description="Activator of Hsp90 ATPase homologue 1/2-like C-terminal" evidence="2">
    <location>
        <begin position="13"/>
        <end position="139"/>
    </location>
</feature>
<dbReference type="RefSeq" id="WP_110839343.1">
    <property type="nucleotide sequence ID" value="NZ_QJVJ01000003.1"/>
</dbReference>
<comment type="caution">
    <text evidence="3">The sequence shown here is derived from an EMBL/GenBank/DDBJ whole genome shotgun (WGS) entry which is preliminary data.</text>
</comment>
<evidence type="ECO:0000313" key="4">
    <source>
        <dbReference type="Proteomes" id="UP000247476"/>
    </source>
</evidence>
<dbReference type="AlphaFoldDB" id="A0A2V5K9J7"/>
<gene>
    <name evidence="3" type="ORF">DLM86_07360</name>
</gene>
<reference evidence="3 4" key="1">
    <citation type="submission" date="2018-05" db="EMBL/GenBank/DDBJ databases">
        <title>Paenibacillus flagellatus sp. nov., isolated from selenium mineral soil.</title>
        <authorList>
            <person name="Dai X."/>
        </authorList>
    </citation>
    <scope>NUCLEOTIDE SEQUENCE [LARGE SCALE GENOMIC DNA]</scope>
    <source>
        <strain evidence="3 4">DXL2</strain>
    </source>
</reference>
<dbReference type="InterPro" id="IPR023393">
    <property type="entry name" value="START-like_dom_sf"/>
</dbReference>
<name>A0A2V5K9J7_9BACL</name>
<proteinExistence type="inferred from homology"/>
<comment type="similarity">
    <text evidence="1">Belongs to the AHA1 family.</text>
</comment>
<accession>A0A2V5K9J7</accession>
<organism evidence="3 4">
    <name type="scientific">Paenibacillus flagellatus</name>
    <dbReference type="NCBI Taxonomy" id="2211139"/>
    <lineage>
        <taxon>Bacteria</taxon>
        <taxon>Bacillati</taxon>
        <taxon>Bacillota</taxon>
        <taxon>Bacilli</taxon>
        <taxon>Bacillales</taxon>
        <taxon>Paenibacillaceae</taxon>
        <taxon>Paenibacillus</taxon>
    </lineage>
</organism>
<dbReference type="CDD" id="cd07814">
    <property type="entry name" value="SRPBCC_CalC_Aha1-like"/>
    <property type="match status" value="1"/>
</dbReference>
<dbReference type="InterPro" id="IPR013538">
    <property type="entry name" value="ASHA1/2-like_C"/>
</dbReference>
<sequence>MSLALSLDFQYATSIEKLWSAITDSNKLAKWVVNIHNGQAMENDFKPVVGHRFQFRTQPSEWWDGIIEGEVLVVEAPNRLSYTWASGGEKHTVTWTLQELGEGKVNLHLDQTGFANVQGLEGAKYGWSKWCGELEKVLEP</sequence>
<evidence type="ECO:0000256" key="1">
    <source>
        <dbReference type="ARBA" id="ARBA00006817"/>
    </source>
</evidence>
<dbReference type="Pfam" id="PF08327">
    <property type="entry name" value="AHSA1"/>
    <property type="match status" value="1"/>
</dbReference>
<protein>
    <submittedName>
        <fullName evidence="3">ATPase</fullName>
    </submittedName>
</protein>
<keyword evidence="4" id="KW-1185">Reference proteome</keyword>
<dbReference type="Proteomes" id="UP000247476">
    <property type="component" value="Unassembled WGS sequence"/>
</dbReference>
<dbReference type="EMBL" id="QJVJ01000003">
    <property type="protein sequence ID" value="PYI55542.1"/>
    <property type="molecule type" value="Genomic_DNA"/>
</dbReference>
<dbReference type="SUPFAM" id="SSF55961">
    <property type="entry name" value="Bet v1-like"/>
    <property type="match status" value="1"/>
</dbReference>
<dbReference type="Gene3D" id="3.30.530.20">
    <property type="match status" value="1"/>
</dbReference>
<evidence type="ECO:0000259" key="2">
    <source>
        <dbReference type="Pfam" id="PF08327"/>
    </source>
</evidence>
<dbReference type="OrthoDB" id="2355173at2"/>
<evidence type="ECO:0000313" key="3">
    <source>
        <dbReference type="EMBL" id="PYI55542.1"/>
    </source>
</evidence>